<dbReference type="AlphaFoldDB" id="A0A930UFJ4"/>
<dbReference type="GO" id="GO:0016853">
    <property type="term" value="F:isomerase activity"/>
    <property type="evidence" value="ECO:0007669"/>
    <property type="project" value="InterPro"/>
</dbReference>
<dbReference type="InterPro" id="IPR014718">
    <property type="entry name" value="GH-type_carb-bd"/>
</dbReference>
<organism evidence="1 2">
    <name type="scientific">Candidatus Amphirhobacter heronislandensis</name>
    <dbReference type="NCBI Taxonomy" id="1732024"/>
    <lineage>
        <taxon>Bacteria</taxon>
        <taxon>Pseudomonadati</taxon>
        <taxon>Pseudomonadota</taxon>
        <taxon>Gammaproteobacteria</taxon>
        <taxon>Candidatus Tethybacterales</taxon>
        <taxon>Candidatus Tethybacteraceae</taxon>
        <taxon>Candidatus Amphirhobacter</taxon>
    </lineage>
</organism>
<proteinExistence type="predicted"/>
<accession>A0A930UFJ4</accession>
<dbReference type="InterPro" id="IPR008183">
    <property type="entry name" value="Aldose_1/G6P_1-epimerase"/>
</dbReference>
<dbReference type="InterPro" id="IPR011013">
    <property type="entry name" value="Gal_mutarotase_sf_dom"/>
</dbReference>
<dbReference type="GO" id="GO:0030246">
    <property type="term" value="F:carbohydrate binding"/>
    <property type="evidence" value="ECO:0007669"/>
    <property type="project" value="InterPro"/>
</dbReference>
<name>A0A930UFJ4_9GAMM</name>
<protein>
    <submittedName>
        <fullName evidence="1">Aldose 1-epimerase</fullName>
    </submittedName>
</protein>
<reference evidence="1" key="1">
    <citation type="submission" date="2020-10" db="EMBL/GenBank/DDBJ databases">
        <title>An improved Amphimedon queenslandica hologenome assembly reveals how three proteobacterial symbionts can extend the metabolic phenotypic of their marine sponge host.</title>
        <authorList>
            <person name="Degnan B."/>
            <person name="Degnan S."/>
            <person name="Xiang X."/>
        </authorList>
    </citation>
    <scope>NUCLEOTIDE SEQUENCE</scope>
    <source>
        <strain evidence="1">AqS2</strain>
    </source>
</reference>
<evidence type="ECO:0000313" key="1">
    <source>
        <dbReference type="EMBL" id="MBF2735659.1"/>
    </source>
</evidence>
<gene>
    <name evidence="1" type="ORF">ISN26_06255</name>
</gene>
<dbReference type="Proteomes" id="UP000604381">
    <property type="component" value="Unassembled WGS sequence"/>
</dbReference>
<keyword evidence="2" id="KW-1185">Reference proteome</keyword>
<dbReference type="Pfam" id="PF01263">
    <property type="entry name" value="Aldose_epim"/>
    <property type="match status" value="1"/>
</dbReference>
<evidence type="ECO:0000313" key="2">
    <source>
        <dbReference type="Proteomes" id="UP000604381"/>
    </source>
</evidence>
<dbReference type="GO" id="GO:0005975">
    <property type="term" value="P:carbohydrate metabolic process"/>
    <property type="evidence" value="ECO:0007669"/>
    <property type="project" value="InterPro"/>
</dbReference>
<sequence length="298" mass="32379">MHQTILLENERLRLAAVPGMGGGLASFDARLGGAWRPLMRPADLGPATVPFDLACILMLPWCNRIFGGGFSHAGQRHELAPTLPDQPLPLHGNGFTQAWTPRQESGQRLELELQSDAIAAFHYHAVATYSLDGDALEMALAVRHLGAAPMPYGLGFHPWFVREPDATLLAPATHFGLADEELRPQGWREAGAEPDRDYRRAAPLPQRFTDTAFSGWDGAAEISWPSYGCALALRAAGAVAANYHLFAPAPDCGFFCFEPVSHLIDEHNQAAPARPPGLAVLGRGEELRGSLRLQLREI</sequence>
<dbReference type="EMBL" id="JADHEI010000046">
    <property type="protein sequence ID" value="MBF2735659.1"/>
    <property type="molecule type" value="Genomic_DNA"/>
</dbReference>
<dbReference type="Gene3D" id="2.70.98.10">
    <property type="match status" value="1"/>
</dbReference>
<dbReference type="CDD" id="cd09021">
    <property type="entry name" value="Aldose_epim_Ec_YphB"/>
    <property type="match status" value="1"/>
</dbReference>
<dbReference type="SUPFAM" id="SSF74650">
    <property type="entry name" value="Galactose mutarotase-like"/>
    <property type="match status" value="1"/>
</dbReference>
<comment type="caution">
    <text evidence="1">The sequence shown here is derived from an EMBL/GenBank/DDBJ whole genome shotgun (WGS) entry which is preliminary data.</text>
</comment>